<dbReference type="InterPro" id="IPR041078">
    <property type="entry name" value="Plavaka"/>
</dbReference>
<dbReference type="Proteomes" id="UP000053319">
    <property type="component" value="Unassembled WGS sequence"/>
</dbReference>
<dbReference type="AlphaFoldDB" id="R7SNH5"/>
<organism evidence="1 2">
    <name type="scientific">Dichomitus squalens (strain LYAD-421)</name>
    <name type="common">Western red white-rot fungus</name>
    <dbReference type="NCBI Taxonomy" id="732165"/>
    <lineage>
        <taxon>Eukaryota</taxon>
        <taxon>Fungi</taxon>
        <taxon>Dikarya</taxon>
        <taxon>Basidiomycota</taxon>
        <taxon>Agaricomycotina</taxon>
        <taxon>Agaricomycetes</taxon>
        <taxon>Polyporales</taxon>
        <taxon>Polyporaceae</taxon>
        <taxon>Dichomitus</taxon>
    </lineage>
</organism>
<reference evidence="1 2" key="1">
    <citation type="journal article" date="2012" name="Science">
        <title>The Paleozoic origin of enzymatic lignin decomposition reconstructed from 31 fungal genomes.</title>
        <authorList>
            <person name="Floudas D."/>
            <person name="Binder M."/>
            <person name="Riley R."/>
            <person name="Barry K."/>
            <person name="Blanchette R.A."/>
            <person name="Henrissat B."/>
            <person name="Martinez A.T."/>
            <person name="Otillar R."/>
            <person name="Spatafora J.W."/>
            <person name="Yadav J.S."/>
            <person name="Aerts A."/>
            <person name="Benoit I."/>
            <person name="Boyd A."/>
            <person name="Carlson A."/>
            <person name="Copeland A."/>
            <person name="Coutinho P.M."/>
            <person name="de Vries R.P."/>
            <person name="Ferreira P."/>
            <person name="Findley K."/>
            <person name="Foster B."/>
            <person name="Gaskell J."/>
            <person name="Glotzer D."/>
            <person name="Gorecki P."/>
            <person name="Heitman J."/>
            <person name="Hesse C."/>
            <person name="Hori C."/>
            <person name="Igarashi K."/>
            <person name="Jurgens J.A."/>
            <person name="Kallen N."/>
            <person name="Kersten P."/>
            <person name="Kohler A."/>
            <person name="Kuees U."/>
            <person name="Kumar T.K.A."/>
            <person name="Kuo A."/>
            <person name="LaButti K."/>
            <person name="Larrondo L.F."/>
            <person name="Lindquist E."/>
            <person name="Ling A."/>
            <person name="Lombard V."/>
            <person name="Lucas S."/>
            <person name="Lundell T."/>
            <person name="Martin R."/>
            <person name="McLaughlin D.J."/>
            <person name="Morgenstern I."/>
            <person name="Morin E."/>
            <person name="Murat C."/>
            <person name="Nagy L.G."/>
            <person name="Nolan M."/>
            <person name="Ohm R.A."/>
            <person name="Patyshakuliyeva A."/>
            <person name="Rokas A."/>
            <person name="Ruiz-Duenas F.J."/>
            <person name="Sabat G."/>
            <person name="Salamov A."/>
            <person name="Samejima M."/>
            <person name="Schmutz J."/>
            <person name="Slot J.C."/>
            <person name="St John F."/>
            <person name="Stenlid J."/>
            <person name="Sun H."/>
            <person name="Sun S."/>
            <person name="Syed K."/>
            <person name="Tsang A."/>
            <person name="Wiebenga A."/>
            <person name="Young D."/>
            <person name="Pisabarro A."/>
            <person name="Eastwood D.C."/>
            <person name="Martin F."/>
            <person name="Cullen D."/>
            <person name="Grigoriev I.V."/>
            <person name="Hibbett D.S."/>
        </authorList>
    </citation>
    <scope>NUCLEOTIDE SEQUENCE [LARGE SCALE GENOMIC DNA]</scope>
    <source>
        <strain evidence="1 2">LYAD-421 SS1</strain>
    </source>
</reference>
<dbReference type="Pfam" id="PF18759">
    <property type="entry name" value="Plavaka"/>
    <property type="match status" value="1"/>
</dbReference>
<dbReference type="HOGENOM" id="CLU_006344_4_3_1"/>
<dbReference type="KEGG" id="dsq:DICSQDRAFT_71291"/>
<accession>R7SNH5</accession>
<dbReference type="OrthoDB" id="3232438at2759"/>
<dbReference type="EMBL" id="JH719468">
    <property type="protein sequence ID" value="EJF56542.1"/>
    <property type="molecule type" value="Genomic_DNA"/>
</dbReference>
<feature type="non-terminal residue" evidence="1">
    <location>
        <position position="1"/>
    </location>
</feature>
<gene>
    <name evidence="1" type="ORF">DICSQDRAFT_71291</name>
</gene>
<name>R7SNH5_DICSQ</name>
<evidence type="ECO:0000313" key="2">
    <source>
        <dbReference type="Proteomes" id="UP000053319"/>
    </source>
</evidence>
<protein>
    <submittedName>
        <fullName evidence="1">Uncharacterized protein</fullName>
    </submittedName>
</protein>
<dbReference type="GeneID" id="18843776"/>
<dbReference type="RefSeq" id="XP_007370686.1">
    <property type="nucleotide sequence ID" value="XM_007370624.1"/>
</dbReference>
<dbReference type="OMA" id="CHERYIS"/>
<sequence>IENAAHRKTFVVRFPITTAGAPISDLDETGPSNLRHTAHESYRMVVDNPNNPNPYAPFASERDWKVGMWAKMHGPGSTAFDELLAIEEVANRLALSYKHQKKISQLPSARPCFERHEIVVAGEAFEVFYRDILKCVEALYGDPDFAGLLLLVPERHYTNENKTARVYFDMNTGQWWWATQKQLEKEQPGATVIPIIISSDKTQLTLIGNKSAYPVYMTLGNLPKDIRCKPSRRGQILLAYLPTSRLQHINNKAARCRTLANLFHACMISPRHMTRVLAPLASAGETGMRIASGDGIVRRGHPILAMYIGDYPEQLLVTGCKTGECPKCPIDRNCWNLENSHSSIDTSRPLRDLEKILLAVSAIDEGPRAFTRACAGAGIKPISRPGPAQHYYLSITPDVLHQLYQGVLKHLVSWLQAAFGAEEIDARCRRMPLNHNLRHFGKGISTMSRVTGKEHQDIGRILLGLVVGLELPSGHSPARLVRATWAVLNYLYYAQYSTHTTDTLHLLDQTLVEFHDNKGIFVDLGIRTHFHLPKLHSLDHYIRKTCLFGTTDNYDTQYSERLHIDFTKDAYRATNHKDELTQMTIWLERKEKVQRHERYIQWRLAHARPSDHLHSTADSKKTRVEMTKHPSIRAVKITAIPTDYGAYFFRDALARFVSQRNYPHYTPQQIERESARVCLPFQTLPAYHKVKFWVTDPDVCAAPGTETRDVIHVQPAHKSKRGDVLPGRFDTALVRDTRENAQLGIHGLQVAQVRIVFKIPKKAIPVLFPKLSDAARPYGHLAYVEWFSPFTNPEPDHRMYRVSRDLGGGGERTGSIVVIDDLERSCHLFPDFGPIAPREWTSSTVLELCPSFYVNPYVDRHMFKLIL</sequence>
<proteinExistence type="predicted"/>
<evidence type="ECO:0000313" key="1">
    <source>
        <dbReference type="EMBL" id="EJF56542.1"/>
    </source>
</evidence>